<dbReference type="eggNOG" id="ENOG502S0E9">
    <property type="taxonomic scope" value="Eukaryota"/>
</dbReference>
<accession>V9E1C4</accession>
<protein>
    <recommendedName>
        <fullName evidence="3">FLYWCH-type domain-containing protein</fullName>
    </recommendedName>
</protein>
<evidence type="ECO:0008006" key="3">
    <source>
        <dbReference type="Google" id="ProtNLM"/>
    </source>
</evidence>
<dbReference type="HOGENOM" id="CLU_028851_1_0_1"/>
<evidence type="ECO:0000313" key="1">
    <source>
        <dbReference type="EMBL" id="ETI32864.1"/>
    </source>
</evidence>
<reference evidence="1 2" key="1">
    <citation type="submission" date="2013-11" db="EMBL/GenBank/DDBJ databases">
        <title>The Genome Sequence of Phytophthora parasitica P1569.</title>
        <authorList>
            <consortium name="The Broad Institute Genomics Platform"/>
            <person name="Russ C."/>
            <person name="Tyler B."/>
            <person name="Panabieres F."/>
            <person name="Shan W."/>
            <person name="Tripathy S."/>
            <person name="Grunwald N."/>
            <person name="Machado M."/>
            <person name="Johnson C.S."/>
            <person name="Arredondo F."/>
            <person name="Hong C."/>
            <person name="Coffey M."/>
            <person name="Young S.K."/>
            <person name="Zeng Q."/>
            <person name="Gargeya S."/>
            <person name="Fitzgerald M."/>
            <person name="Abouelleil A."/>
            <person name="Alvarado L."/>
            <person name="Chapman S.B."/>
            <person name="Gainer-Dewar J."/>
            <person name="Goldberg J."/>
            <person name="Griggs A."/>
            <person name="Gujja S."/>
            <person name="Hansen M."/>
            <person name="Howarth C."/>
            <person name="Imamovic A."/>
            <person name="Ireland A."/>
            <person name="Larimer J."/>
            <person name="McCowan C."/>
            <person name="Murphy C."/>
            <person name="Pearson M."/>
            <person name="Poon T.W."/>
            <person name="Priest M."/>
            <person name="Roberts A."/>
            <person name="Saif S."/>
            <person name="Shea T."/>
            <person name="Sykes S."/>
            <person name="Wortman J."/>
            <person name="Nusbaum C."/>
            <person name="Birren B."/>
        </authorList>
    </citation>
    <scope>NUCLEOTIDE SEQUENCE [LARGE SCALE GENOMIC DNA]</scope>
    <source>
        <strain evidence="1 2">P1569</strain>
    </source>
</reference>
<dbReference type="EMBL" id="ANIZ01003554">
    <property type="protein sequence ID" value="ETI32864.1"/>
    <property type="molecule type" value="Genomic_DNA"/>
</dbReference>
<name>V9E1C4_PHYNI</name>
<dbReference type="Proteomes" id="UP000018721">
    <property type="component" value="Unassembled WGS sequence"/>
</dbReference>
<keyword evidence="2" id="KW-1185">Reference proteome</keyword>
<proteinExistence type="predicted"/>
<organism evidence="1 2">
    <name type="scientific">Phytophthora nicotianae P1569</name>
    <dbReference type="NCBI Taxonomy" id="1317065"/>
    <lineage>
        <taxon>Eukaryota</taxon>
        <taxon>Sar</taxon>
        <taxon>Stramenopiles</taxon>
        <taxon>Oomycota</taxon>
        <taxon>Peronosporomycetes</taxon>
        <taxon>Peronosporales</taxon>
        <taxon>Peronosporaceae</taxon>
        <taxon>Phytophthora</taxon>
    </lineage>
</organism>
<comment type="caution">
    <text evidence="1">The sequence shown here is derived from an EMBL/GenBank/DDBJ whole genome shotgun (WGS) entry which is preliminary data.</text>
</comment>
<sequence>MLHEGKEYVIRTTNKVTGTIYYNCRHFRQGCLTKLISKREHVRARGEHNCENLLQKQVVDVRCEMRQQLQRAALESASEAPSMVWERVRSALNNLHKGSTLNAIPKLQGVNIVKNTRKGMGCDMLHSLDKTEARWLSDSDKRSFVRFNTGFSVKNKERRIVGFGHPDLVLLLRNPANSVFIDGTFKMVPKPFVQCLIVMLLDATVNLYVPAMYVLKDETTTPIWTH</sequence>
<dbReference type="AlphaFoldDB" id="V9E1C4"/>
<evidence type="ECO:0000313" key="2">
    <source>
        <dbReference type="Proteomes" id="UP000018721"/>
    </source>
</evidence>
<dbReference type="OrthoDB" id="10277780at2759"/>
<gene>
    <name evidence="1" type="ORF">F443_20414</name>
</gene>